<organism evidence="5">
    <name type="scientific">Spyridia filamentosa</name>
    <name type="common">Red alga</name>
    <name type="synonym">Fucus filamentosus</name>
    <dbReference type="NCBI Taxonomy" id="196632"/>
    <lineage>
        <taxon>Eukaryota</taxon>
        <taxon>Rhodophyta</taxon>
        <taxon>Florideophyceae</taxon>
        <taxon>Rhodymeniophycidae</taxon>
        <taxon>Ceramiales</taxon>
        <taxon>Spyridiaceae</taxon>
        <taxon>Spyridia</taxon>
    </lineage>
</organism>
<accession>A0A1Z1MJZ6</accession>
<keyword evidence="2 4" id="KW-0689">Ribosomal protein</keyword>
<evidence type="ECO:0000256" key="2">
    <source>
        <dbReference type="ARBA" id="ARBA00022980"/>
    </source>
</evidence>
<dbReference type="GO" id="GO:1990904">
    <property type="term" value="C:ribonucleoprotein complex"/>
    <property type="evidence" value="ECO:0007669"/>
    <property type="project" value="UniProtKB-KW"/>
</dbReference>
<proteinExistence type="inferred from homology"/>
<dbReference type="GO" id="GO:0009507">
    <property type="term" value="C:chloroplast"/>
    <property type="evidence" value="ECO:0007669"/>
    <property type="project" value="UniProtKB-SubCell"/>
</dbReference>
<comment type="subcellular location">
    <subcellularLocation>
        <location evidence="4">Plastid</location>
        <location evidence="4">Chloroplast</location>
    </subcellularLocation>
</comment>
<dbReference type="HAMAP" id="MF_00374">
    <property type="entry name" value="Ribosomal_uL29"/>
    <property type="match status" value="1"/>
</dbReference>
<protein>
    <recommendedName>
        <fullName evidence="4">Large ribosomal subunit protein uL29c</fullName>
    </recommendedName>
</protein>
<comment type="similarity">
    <text evidence="1 4">Belongs to the universal ribosomal protein uL29 family.</text>
</comment>
<dbReference type="Gene3D" id="1.10.287.310">
    <property type="match status" value="1"/>
</dbReference>
<keyword evidence="5" id="KW-0934">Plastid</keyword>
<dbReference type="RefSeq" id="YP_009397070.1">
    <property type="nucleotide sequence ID" value="NC_035285.1"/>
</dbReference>
<geneLocation type="chloroplast" evidence="5"/>
<keyword evidence="5" id="KW-0150">Chloroplast</keyword>
<reference evidence="5" key="1">
    <citation type="journal article" date="2017" name="J. Phycol.">
        <title>Analysis of chloroplast genomes and a supermatrix inform reclassification of the Rhodomelaceae (Rhodophyta).</title>
        <authorList>
            <person name="Diaz-Tapia P."/>
            <person name="Maggs C.A."/>
            <person name="West J.A."/>
            <person name="Verbruggen H."/>
        </authorList>
    </citation>
    <scope>NUCLEOTIDE SEQUENCE</scope>
    <source>
        <strain evidence="5">PD1020</strain>
    </source>
</reference>
<dbReference type="AlphaFoldDB" id="A0A1Z1MJZ6"/>
<dbReference type="InterPro" id="IPR001854">
    <property type="entry name" value="Ribosomal_uL29"/>
</dbReference>
<dbReference type="GO" id="GO:0005840">
    <property type="term" value="C:ribosome"/>
    <property type="evidence" value="ECO:0007669"/>
    <property type="project" value="UniProtKB-KW"/>
</dbReference>
<evidence type="ECO:0000313" key="5">
    <source>
        <dbReference type="EMBL" id="ARW66256.1"/>
    </source>
</evidence>
<gene>
    <name evidence="4 5" type="primary">rpl29</name>
</gene>
<dbReference type="GO" id="GO:0003735">
    <property type="term" value="F:structural constituent of ribosome"/>
    <property type="evidence" value="ECO:0007669"/>
    <property type="project" value="InterPro"/>
</dbReference>
<dbReference type="EMBL" id="MF101441">
    <property type="protein sequence ID" value="ARW66256.1"/>
    <property type="molecule type" value="Genomic_DNA"/>
</dbReference>
<keyword evidence="3 4" id="KW-0687">Ribonucleoprotein</keyword>
<evidence type="ECO:0000256" key="4">
    <source>
        <dbReference type="HAMAP-Rule" id="MF_00374"/>
    </source>
</evidence>
<dbReference type="SUPFAM" id="SSF46561">
    <property type="entry name" value="Ribosomal protein L29 (L29p)"/>
    <property type="match status" value="1"/>
</dbReference>
<sequence>MNTNLTLKIREIEKIREKIIETKKELVLLRIKKITKQENQSHIIKNKRQQLSRLLTLETQYLIKEKNNNE</sequence>
<evidence type="ECO:0000256" key="1">
    <source>
        <dbReference type="ARBA" id="ARBA00009254"/>
    </source>
</evidence>
<dbReference type="InterPro" id="IPR036049">
    <property type="entry name" value="Ribosomal_uL29_sf"/>
</dbReference>
<dbReference type="GeneID" id="33359367"/>
<name>A0A1Z1MJZ6_SPYFI</name>
<evidence type="ECO:0000256" key="3">
    <source>
        <dbReference type="ARBA" id="ARBA00023274"/>
    </source>
</evidence>
<dbReference type="GO" id="GO:0006412">
    <property type="term" value="P:translation"/>
    <property type="evidence" value="ECO:0007669"/>
    <property type="project" value="UniProtKB-UniRule"/>
</dbReference>
<dbReference type="NCBIfam" id="TIGR00012">
    <property type="entry name" value="L29"/>
    <property type="match status" value="1"/>
</dbReference>